<dbReference type="RefSeq" id="WP_268241688.1">
    <property type="nucleotide sequence ID" value="NZ_BMPI01000025.1"/>
</dbReference>
<dbReference type="EMBL" id="BMPI01000025">
    <property type="protein sequence ID" value="GGM42608.1"/>
    <property type="molecule type" value="Genomic_DNA"/>
</dbReference>
<name>A0A917TXS1_9ACTN</name>
<comment type="caution">
    <text evidence="2">The sequence shown here is derived from an EMBL/GenBank/DDBJ whole genome shotgun (WGS) entry which is preliminary data.</text>
</comment>
<protein>
    <submittedName>
        <fullName evidence="2">Uncharacterized protein</fullName>
    </submittedName>
</protein>
<proteinExistence type="predicted"/>
<evidence type="ECO:0000256" key="1">
    <source>
        <dbReference type="SAM" id="Phobius"/>
    </source>
</evidence>
<organism evidence="2 3">
    <name type="scientific">Dactylosporangium sucinum</name>
    <dbReference type="NCBI Taxonomy" id="1424081"/>
    <lineage>
        <taxon>Bacteria</taxon>
        <taxon>Bacillati</taxon>
        <taxon>Actinomycetota</taxon>
        <taxon>Actinomycetes</taxon>
        <taxon>Micromonosporales</taxon>
        <taxon>Micromonosporaceae</taxon>
        <taxon>Dactylosporangium</taxon>
    </lineage>
</organism>
<dbReference type="AlphaFoldDB" id="A0A917TXS1"/>
<keyword evidence="3" id="KW-1185">Reference proteome</keyword>
<feature type="transmembrane region" description="Helical" evidence="1">
    <location>
        <begin position="20"/>
        <end position="38"/>
    </location>
</feature>
<accession>A0A917TXS1</accession>
<sequence length="41" mass="4146">MPHDDQDPDDRDDAPGGGALIAIGVIAILVIIGFIVSVSDG</sequence>
<evidence type="ECO:0000313" key="3">
    <source>
        <dbReference type="Proteomes" id="UP000642070"/>
    </source>
</evidence>
<keyword evidence="1" id="KW-0812">Transmembrane</keyword>
<dbReference type="Proteomes" id="UP000642070">
    <property type="component" value="Unassembled WGS sequence"/>
</dbReference>
<evidence type="ECO:0000313" key="2">
    <source>
        <dbReference type="EMBL" id="GGM42608.1"/>
    </source>
</evidence>
<reference evidence="2" key="1">
    <citation type="journal article" date="2014" name="Int. J. Syst. Evol. Microbiol.">
        <title>Complete genome sequence of Corynebacterium casei LMG S-19264T (=DSM 44701T), isolated from a smear-ripened cheese.</title>
        <authorList>
            <consortium name="US DOE Joint Genome Institute (JGI-PGF)"/>
            <person name="Walter F."/>
            <person name="Albersmeier A."/>
            <person name="Kalinowski J."/>
            <person name="Ruckert C."/>
        </authorList>
    </citation>
    <scope>NUCLEOTIDE SEQUENCE</scope>
    <source>
        <strain evidence="2">JCM 19831</strain>
    </source>
</reference>
<keyword evidence="1" id="KW-1133">Transmembrane helix</keyword>
<keyword evidence="1" id="KW-0472">Membrane</keyword>
<reference evidence="2" key="2">
    <citation type="submission" date="2020-09" db="EMBL/GenBank/DDBJ databases">
        <authorList>
            <person name="Sun Q."/>
            <person name="Ohkuma M."/>
        </authorList>
    </citation>
    <scope>NUCLEOTIDE SEQUENCE</scope>
    <source>
        <strain evidence="2">JCM 19831</strain>
    </source>
</reference>
<gene>
    <name evidence="2" type="ORF">GCM10007977_050180</name>
</gene>